<dbReference type="EMBL" id="JACCJC010000082">
    <property type="protein sequence ID" value="KAF6227693.1"/>
    <property type="molecule type" value="Genomic_DNA"/>
</dbReference>
<comment type="caution">
    <text evidence="1">The sequence shown here is derived from an EMBL/GenBank/DDBJ whole genome shotgun (WGS) entry which is preliminary data.</text>
</comment>
<evidence type="ECO:0000313" key="2">
    <source>
        <dbReference type="Proteomes" id="UP000578531"/>
    </source>
</evidence>
<evidence type="ECO:0000313" key="1">
    <source>
        <dbReference type="EMBL" id="KAF6227693.1"/>
    </source>
</evidence>
<protein>
    <submittedName>
        <fullName evidence="1">Uncharacterized protein</fullName>
    </submittedName>
</protein>
<dbReference type="GeneID" id="59293660"/>
<accession>A0A8H6CQH4</accession>
<organism evidence="1 2">
    <name type="scientific">Letharia columbiana</name>
    <dbReference type="NCBI Taxonomy" id="112416"/>
    <lineage>
        <taxon>Eukaryota</taxon>
        <taxon>Fungi</taxon>
        <taxon>Dikarya</taxon>
        <taxon>Ascomycota</taxon>
        <taxon>Pezizomycotina</taxon>
        <taxon>Lecanoromycetes</taxon>
        <taxon>OSLEUM clade</taxon>
        <taxon>Lecanoromycetidae</taxon>
        <taxon>Lecanorales</taxon>
        <taxon>Lecanorineae</taxon>
        <taxon>Parmeliaceae</taxon>
        <taxon>Letharia</taxon>
    </lineage>
</organism>
<keyword evidence="2" id="KW-1185">Reference proteome</keyword>
<dbReference type="AlphaFoldDB" id="A0A8H6CQH4"/>
<reference evidence="1 2" key="1">
    <citation type="journal article" date="2020" name="Genomics">
        <title>Complete, high-quality genomes from long-read metagenomic sequencing of two wolf lichen thalli reveals enigmatic genome architecture.</title>
        <authorList>
            <person name="McKenzie S.K."/>
            <person name="Walston R.F."/>
            <person name="Allen J.L."/>
        </authorList>
    </citation>
    <scope>NUCLEOTIDE SEQUENCE [LARGE SCALE GENOMIC DNA]</scope>
    <source>
        <strain evidence="1">WasteWater2</strain>
    </source>
</reference>
<proteinExistence type="predicted"/>
<dbReference type="Proteomes" id="UP000578531">
    <property type="component" value="Unassembled WGS sequence"/>
</dbReference>
<name>A0A8H6CQH4_9LECA</name>
<gene>
    <name evidence="1" type="ORF">HO173_012023</name>
</gene>
<sequence length="151" mass="16815">MLWDLPSWADVSSMLELVDLSLEVLASVFISLKADSTTRGNSWLAPRFGFVCDNIANFEVGLPNIVQRFIPPGPSGSKSRALSSKNWTICWHTAKKAEVDSLRRIDAGDGLPGHEVIEFPISQGWSAIAARCKRQREMWAYNKTHERDLAG</sequence>
<dbReference type="RefSeq" id="XP_037159184.1">
    <property type="nucleotide sequence ID" value="XM_037313896.1"/>
</dbReference>